<keyword evidence="2" id="KW-1185">Reference proteome</keyword>
<comment type="caution">
    <text evidence="1">The sequence shown here is derived from an EMBL/GenBank/DDBJ whole genome shotgun (WGS) entry which is preliminary data.</text>
</comment>
<sequence>MVSVLCRCSKAKGKFATSPSHASNSGTTVSLNSVEDVPLIVSSQDEQFQPSPPIAPSITLSHSEDVTLPSSYYRFGLSLNFLKYFTSTKVKSGRTRGKGLSKMNKSFGKKLKVHVDLIKWKDMEVHDFNLALDNLDAKCEKNVENRTKNTMPHNQGSMALVVVRNEIVGYIKGPGYGPKPKKKAGPSLQIKRLADALKESEDRFRESEKRNLKYQESVDELTLRLE</sequence>
<organism evidence="1 2">
    <name type="scientific">Pistacia atlantica</name>
    <dbReference type="NCBI Taxonomy" id="434234"/>
    <lineage>
        <taxon>Eukaryota</taxon>
        <taxon>Viridiplantae</taxon>
        <taxon>Streptophyta</taxon>
        <taxon>Embryophyta</taxon>
        <taxon>Tracheophyta</taxon>
        <taxon>Spermatophyta</taxon>
        <taxon>Magnoliopsida</taxon>
        <taxon>eudicotyledons</taxon>
        <taxon>Gunneridae</taxon>
        <taxon>Pentapetalae</taxon>
        <taxon>rosids</taxon>
        <taxon>malvids</taxon>
        <taxon>Sapindales</taxon>
        <taxon>Anacardiaceae</taxon>
        <taxon>Pistacia</taxon>
    </lineage>
</organism>
<name>A0ACC1AMC9_9ROSI</name>
<protein>
    <submittedName>
        <fullName evidence="1">Uncharacterized protein</fullName>
    </submittedName>
</protein>
<reference evidence="2" key="1">
    <citation type="journal article" date="2023" name="G3 (Bethesda)">
        <title>Genome assembly and association tests identify interacting loci associated with vigor, precocity, and sex in interspecific pistachio rootstocks.</title>
        <authorList>
            <person name="Palmer W."/>
            <person name="Jacygrad E."/>
            <person name="Sagayaradj S."/>
            <person name="Cavanaugh K."/>
            <person name="Han R."/>
            <person name="Bertier L."/>
            <person name="Beede B."/>
            <person name="Kafkas S."/>
            <person name="Golino D."/>
            <person name="Preece J."/>
            <person name="Michelmore R."/>
        </authorList>
    </citation>
    <scope>NUCLEOTIDE SEQUENCE [LARGE SCALE GENOMIC DNA]</scope>
</reference>
<dbReference type="EMBL" id="CM047905">
    <property type="protein sequence ID" value="KAJ0087822.1"/>
    <property type="molecule type" value="Genomic_DNA"/>
</dbReference>
<dbReference type="Proteomes" id="UP001164250">
    <property type="component" value="Chromosome 9"/>
</dbReference>
<proteinExistence type="predicted"/>
<evidence type="ECO:0000313" key="2">
    <source>
        <dbReference type="Proteomes" id="UP001164250"/>
    </source>
</evidence>
<evidence type="ECO:0000313" key="1">
    <source>
        <dbReference type="EMBL" id="KAJ0087822.1"/>
    </source>
</evidence>
<gene>
    <name evidence="1" type="ORF">Patl1_32393</name>
</gene>
<accession>A0ACC1AMC9</accession>